<sequence length="877" mass="101372">MNVIYRKNIFKKISGNKTNVQGHLQLEFVPVISMAIRLNGFRFPLSSLRVLAFLVVAVFMISSIFIYNSTFFEQSPTWSPQALTGRIENVDDYDAACSGYSVGRILREQKRILASVRSELVESQAKIEEIRAVQEELQRLIPQKQLELSALEGEIEAAQRQLEELREIQNVRVFLPYSPLQISSSGTTHLPQSSSLNFDSVIDYSLCSITSFMPVYVEKITNGAAETEWSAVFRKVAPHLTEESDSACIKIRITSGVLPTESVSNEILFNIGESFENDLKSIVVQSSHLRSFDFALQVNRTTEKREPVPLLPLNRENLIGLVIGSNHKMLNLSSLEESFKPATHNRIIQKCYQEKTECGPEITRRIYASSTFCFILESDDFLDNFMTSLEVGCVPVVLSNTQPLPFQGLIDWRRATFRLPIARLPEAHFIVRSFENSDILEMRRMGRVYYDSYFADQDTIARSLLAALRHKLLIPTKETRSSLRNQAKPLFNSTFTPPKGTVVNVQPNFDDEYLLGPLESRVESNSFAYNFSEFQLYSYDTWNTIFSPHRSKEFIINSAEFPTESEFYEDTRIGFRPIEPGSGVEFSKALGGNRQREQFTVVLLTYERDTVLVGALERLHQLPYLNKVVVVWNNIHREPPESWPSLHVPVEFIRVTENSLNNRFVPWDRIETEAVLSLDDDIDLMQQEIVLAFRVWRENRDRIVGFPARYHARYGDAMYYNSNHTCQMSMILTGAAFIHKVYYIELYTQPKTFFQNYLSAYTYHMPAVVREHVDSIKNCEDIAMNFLVSHLTRKPPIKTTSRWTLKWVDNIFIISKCPTCTESLFKEDSHFDKRHECIRMFTKIYGYNPLRFSQFRADSILFKTRLPQNHQKCFKYV</sequence>
<evidence type="ECO:0000256" key="1">
    <source>
        <dbReference type="ARBA" id="ARBA00004648"/>
    </source>
</evidence>
<keyword evidence="7 10" id="KW-0472">Membrane</keyword>
<dbReference type="GO" id="GO:0015020">
    <property type="term" value="F:glucuronosyltransferase activity"/>
    <property type="evidence" value="ECO:0007669"/>
    <property type="project" value="EnsemblMetazoa"/>
</dbReference>
<dbReference type="HOGENOM" id="CLU_013906_3_0_1"/>
<dbReference type="AlphaFoldDB" id="A8XSF0"/>
<dbReference type="WormBase" id="CBG18318">
    <property type="protein sequence ID" value="CBP19262"/>
    <property type="gene ID" value="WBGene00037762"/>
    <property type="gene designation" value="Cbr-rib-2"/>
</dbReference>
<evidence type="ECO:0000256" key="6">
    <source>
        <dbReference type="ARBA" id="ARBA00022989"/>
    </source>
</evidence>
<proteinExistence type="inferred from homology"/>
<keyword evidence="8" id="KW-1015">Disulfide bond</keyword>
<dbReference type="PANTHER" id="PTHR48261:SF4">
    <property type="entry name" value="EXOSTOSIN LIKE GLYCOSYLTRANSFERASE 3"/>
    <property type="match status" value="1"/>
</dbReference>
<feature type="transmembrane region" description="Helical" evidence="10">
    <location>
        <begin position="47"/>
        <end position="67"/>
    </location>
</feature>
<feature type="coiled-coil region" evidence="9">
    <location>
        <begin position="113"/>
        <end position="168"/>
    </location>
</feature>
<dbReference type="GO" id="GO:0005789">
    <property type="term" value="C:endoplasmic reticulum membrane"/>
    <property type="evidence" value="ECO:0007669"/>
    <property type="project" value="UniProtKB-SubCell"/>
</dbReference>
<dbReference type="PANTHER" id="PTHR48261">
    <property type="entry name" value="ACETYLGLUCOSAMINYLTRANSFERASE"/>
    <property type="match status" value="1"/>
</dbReference>
<keyword evidence="5" id="KW-0256">Endoplasmic reticulum</keyword>
<comment type="similarity">
    <text evidence="2">Belongs to the glycosyltransferase 47 family.</text>
</comment>
<dbReference type="Pfam" id="PF09258">
    <property type="entry name" value="Glyco_transf_64"/>
    <property type="match status" value="1"/>
</dbReference>
<evidence type="ECO:0000256" key="5">
    <source>
        <dbReference type="ARBA" id="ARBA00022824"/>
    </source>
</evidence>
<evidence type="ECO:0000313" key="13">
    <source>
        <dbReference type="EMBL" id="CAP35792.2"/>
    </source>
</evidence>
<accession>A8XSF0</accession>
<evidence type="ECO:0000256" key="3">
    <source>
        <dbReference type="ARBA" id="ARBA00022679"/>
    </source>
</evidence>
<evidence type="ECO:0000256" key="8">
    <source>
        <dbReference type="ARBA" id="ARBA00023157"/>
    </source>
</evidence>
<dbReference type="InterPro" id="IPR029044">
    <property type="entry name" value="Nucleotide-diphossugar_trans"/>
</dbReference>
<dbReference type="GO" id="GO:0048598">
    <property type="term" value="P:embryonic morphogenesis"/>
    <property type="evidence" value="ECO:0007669"/>
    <property type="project" value="EnsemblMetazoa"/>
</dbReference>
<dbReference type="FunCoup" id="A8XSF0">
    <property type="interactions" value="2151"/>
</dbReference>
<evidence type="ECO:0000256" key="10">
    <source>
        <dbReference type="SAM" id="Phobius"/>
    </source>
</evidence>
<evidence type="ECO:0000313" key="15">
    <source>
        <dbReference type="WormBase" id="CBG18318"/>
    </source>
</evidence>
<dbReference type="Gene3D" id="3.90.550.10">
    <property type="entry name" value="Spore Coat Polysaccharide Biosynthesis Protein SpsA, Chain A"/>
    <property type="match status" value="1"/>
</dbReference>
<evidence type="ECO:0000256" key="7">
    <source>
        <dbReference type="ARBA" id="ARBA00023136"/>
    </source>
</evidence>
<evidence type="ECO:0000256" key="9">
    <source>
        <dbReference type="SAM" id="Coils"/>
    </source>
</evidence>
<keyword evidence="6 10" id="KW-1133">Transmembrane helix</keyword>
<dbReference type="OMA" id="IDWRRAT"/>
<dbReference type="EMBL" id="HE600936">
    <property type="protein sequence ID" value="CAP35792.2"/>
    <property type="molecule type" value="Genomic_DNA"/>
</dbReference>
<dbReference type="GO" id="GO:0032991">
    <property type="term" value="C:protein-containing complex"/>
    <property type="evidence" value="ECO:0007669"/>
    <property type="project" value="EnsemblMetazoa"/>
</dbReference>
<dbReference type="GO" id="GO:0015012">
    <property type="term" value="P:heparan sulfate proteoglycan biosynthetic process"/>
    <property type="evidence" value="ECO:0007669"/>
    <property type="project" value="EnsemblMetazoa"/>
</dbReference>
<dbReference type="Pfam" id="PF03016">
    <property type="entry name" value="Exostosin_GT47"/>
    <property type="match status" value="1"/>
</dbReference>
<dbReference type="InParanoid" id="A8XSF0"/>
<gene>
    <name evidence="15" type="primary">rib-2</name>
    <name evidence="13" type="synonym">Cbr-rib-2</name>
    <name evidence="15" type="ORF">CBG18318</name>
    <name evidence="13" type="ORF">CBG_18318</name>
</gene>
<feature type="domain" description="Glycosyl transferase 64" evidence="12">
    <location>
        <begin position="599"/>
        <end position="862"/>
    </location>
</feature>
<dbReference type="GO" id="GO:0005794">
    <property type="term" value="C:Golgi apparatus"/>
    <property type="evidence" value="ECO:0000318"/>
    <property type="project" value="GO_Central"/>
</dbReference>
<protein>
    <submittedName>
        <fullName evidence="13">Protein CBR-RIB-2</fullName>
    </submittedName>
</protein>
<evidence type="ECO:0000256" key="4">
    <source>
        <dbReference type="ARBA" id="ARBA00022692"/>
    </source>
</evidence>
<keyword evidence="3" id="KW-0808">Transferase</keyword>
<dbReference type="Proteomes" id="UP000008549">
    <property type="component" value="Unassembled WGS sequence"/>
</dbReference>
<dbReference type="InterPro" id="IPR040911">
    <property type="entry name" value="Exostosin_GT47"/>
</dbReference>
<dbReference type="GO" id="GO:0016757">
    <property type="term" value="F:glycosyltransferase activity"/>
    <property type="evidence" value="ECO:0000318"/>
    <property type="project" value="GO_Central"/>
</dbReference>
<comment type="subcellular location">
    <subcellularLocation>
        <location evidence="1">Endoplasmic reticulum membrane</location>
        <topology evidence="1">Single-pass type II membrane protein</topology>
    </subcellularLocation>
</comment>
<dbReference type="InterPro" id="IPR004263">
    <property type="entry name" value="Exostosin"/>
</dbReference>
<feature type="domain" description="Exostosin GT47" evidence="11">
    <location>
        <begin position="348"/>
        <end position="434"/>
    </location>
</feature>
<dbReference type="GO" id="GO:0160094">
    <property type="term" value="P:nematode pharynx development"/>
    <property type="evidence" value="ECO:0007669"/>
    <property type="project" value="EnsemblMetazoa"/>
</dbReference>
<organism evidence="13 14">
    <name type="scientific">Caenorhabditis briggsae</name>
    <dbReference type="NCBI Taxonomy" id="6238"/>
    <lineage>
        <taxon>Eukaryota</taxon>
        <taxon>Metazoa</taxon>
        <taxon>Ecdysozoa</taxon>
        <taxon>Nematoda</taxon>
        <taxon>Chromadorea</taxon>
        <taxon>Rhabditida</taxon>
        <taxon>Rhabditina</taxon>
        <taxon>Rhabditomorpha</taxon>
        <taxon>Rhabditoidea</taxon>
        <taxon>Rhabditidae</taxon>
        <taxon>Peloderinae</taxon>
        <taxon>Caenorhabditis</taxon>
    </lineage>
</organism>
<dbReference type="GO" id="GO:0042328">
    <property type="term" value="F:heparan sulfate N-acetylglucosaminyltransferase activity"/>
    <property type="evidence" value="ECO:0007669"/>
    <property type="project" value="EnsemblMetazoa"/>
</dbReference>
<dbReference type="eggNOG" id="KOG2264">
    <property type="taxonomic scope" value="Eukaryota"/>
</dbReference>
<dbReference type="GO" id="GO:0019899">
    <property type="term" value="F:enzyme binding"/>
    <property type="evidence" value="ECO:0007669"/>
    <property type="project" value="EnsemblMetazoa"/>
</dbReference>
<dbReference type="FunFam" id="3.90.550.10:FF:000445">
    <property type="entry name" value="Exostosin-2 homolog"/>
    <property type="match status" value="1"/>
</dbReference>
<keyword evidence="4 10" id="KW-0812">Transmembrane</keyword>
<keyword evidence="14" id="KW-1185">Reference proteome</keyword>
<evidence type="ECO:0000313" key="14">
    <source>
        <dbReference type="Proteomes" id="UP000008549"/>
    </source>
</evidence>
<keyword evidence="9" id="KW-0175">Coiled coil</keyword>
<name>A8XSF0_CAEBR</name>
<reference evidence="13 14" key="1">
    <citation type="journal article" date="2003" name="PLoS Biol.">
        <title>The genome sequence of Caenorhabditis briggsae: a platform for comparative genomics.</title>
        <authorList>
            <person name="Stein L.D."/>
            <person name="Bao Z."/>
            <person name="Blasiar D."/>
            <person name="Blumenthal T."/>
            <person name="Brent M.R."/>
            <person name="Chen N."/>
            <person name="Chinwalla A."/>
            <person name="Clarke L."/>
            <person name="Clee C."/>
            <person name="Coghlan A."/>
            <person name="Coulson A."/>
            <person name="D'Eustachio P."/>
            <person name="Fitch D.H."/>
            <person name="Fulton L.A."/>
            <person name="Fulton R.E."/>
            <person name="Griffiths-Jones S."/>
            <person name="Harris T.W."/>
            <person name="Hillier L.W."/>
            <person name="Kamath R."/>
            <person name="Kuwabara P.E."/>
            <person name="Mardis E.R."/>
            <person name="Marra M.A."/>
            <person name="Miner T.L."/>
            <person name="Minx P."/>
            <person name="Mullikin J.C."/>
            <person name="Plumb R.W."/>
            <person name="Rogers J."/>
            <person name="Schein J.E."/>
            <person name="Sohrmann M."/>
            <person name="Spieth J."/>
            <person name="Stajich J.E."/>
            <person name="Wei C."/>
            <person name="Willey D."/>
            <person name="Wilson R.K."/>
            <person name="Durbin R."/>
            <person name="Waterston R.H."/>
        </authorList>
    </citation>
    <scope>NUCLEOTIDE SEQUENCE [LARGE SCALE GENOMIC DNA]</scope>
    <source>
        <strain evidence="13 14">AF16</strain>
    </source>
</reference>
<evidence type="ECO:0000259" key="12">
    <source>
        <dbReference type="Pfam" id="PF09258"/>
    </source>
</evidence>
<evidence type="ECO:0000259" key="11">
    <source>
        <dbReference type="Pfam" id="PF03016"/>
    </source>
</evidence>
<evidence type="ECO:0000256" key="2">
    <source>
        <dbReference type="ARBA" id="ARBA00010271"/>
    </source>
</evidence>
<dbReference type="SUPFAM" id="SSF53448">
    <property type="entry name" value="Nucleotide-diphospho-sugar transferases"/>
    <property type="match status" value="1"/>
</dbReference>
<dbReference type="InterPro" id="IPR015338">
    <property type="entry name" value="GT64_dom"/>
</dbReference>
<reference evidence="13 14" key="2">
    <citation type="journal article" date="2011" name="PLoS Genet.">
        <title>Caenorhabditis briggsae recombinant inbred line genotypes reveal inter-strain incompatibility and the evolution of recombination.</title>
        <authorList>
            <person name="Ross J.A."/>
            <person name="Koboldt D.C."/>
            <person name="Staisch J.E."/>
            <person name="Chamberlin H.M."/>
            <person name="Gupta B.P."/>
            <person name="Miller R.D."/>
            <person name="Baird S.E."/>
            <person name="Haag E.S."/>
        </authorList>
    </citation>
    <scope>NUCLEOTIDE SEQUENCE [LARGE SCALE GENOMIC DNA]</scope>
    <source>
        <strain evidence="13 14">AF16</strain>
    </source>
</reference>
<dbReference type="STRING" id="6238.A8XSF0"/>